<feature type="compositionally biased region" description="Basic and acidic residues" evidence="1">
    <location>
        <begin position="558"/>
        <end position="567"/>
    </location>
</feature>
<feature type="region of interest" description="Disordered" evidence="1">
    <location>
        <begin position="77"/>
        <end position="408"/>
    </location>
</feature>
<evidence type="ECO:0000256" key="1">
    <source>
        <dbReference type="SAM" id="MobiDB-lite"/>
    </source>
</evidence>
<dbReference type="EMBL" id="FZQP02002493">
    <property type="protein sequence ID" value="VVC95925.1"/>
    <property type="molecule type" value="Genomic_DNA"/>
</dbReference>
<evidence type="ECO:0000313" key="4">
    <source>
        <dbReference type="Proteomes" id="UP000324832"/>
    </source>
</evidence>
<feature type="domain" description="C2H2-type" evidence="2">
    <location>
        <begin position="181"/>
        <end position="204"/>
    </location>
</feature>
<dbReference type="PANTHER" id="PTHR21564">
    <property type="entry name" value="BRAKELESS PROTEIN"/>
    <property type="match status" value="1"/>
</dbReference>
<feature type="compositionally biased region" description="Low complexity" evidence="1">
    <location>
        <begin position="241"/>
        <end position="250"/>
    </location>
</feature>
<evidence type="ECO:0000259" key="2">
    <source>
        <dbReference type="PROSITE" id="PS00028"/>
    </source>
</evidence>
<keyword evidence="4" id="KW-1185">Reference proteome</keyword>
<evidence type="ECO:0000313" key="3">
    <source>
        <dbReference type="EMBL" id="VVC95925.1"/>
    </source>
</evidence>
<feature type="compositionally biased region" description="Basic and acidic residues" evidence="1">
    <location>
        <begin position="542"/>
        <end position="551"/>
    </location>
</feature>
<reference evidence="3 4" key="1">
    <citation type="submission" date="2017-07" db="EMBL/GenBank/DDBJ databases">
        <authorList>
            <person name="Talla V."/>
            <person name="Backstrom N."/>
        </authorList>
    </citation>
    <scope>NUCLEOTIDE SEQUENCE [LARGE SCALE GENOMIC DNA]</scope>
</reference>
<dbReference type="AlphaFoldDB" id="A0A5E4QEG0"/>
<dbReference type="GO" id="GO:0005634">
    <property type="term" value="C:nucleus"/>
    <property type="evidence" value="ECO:0007669"/>
    <property type="project" value="TreeGrafter"/>
</dbReference>
<dbReference type="InterPro" id="IPR040010">
    <property type="entry name" value="ZN608/ZN609"/>
</dbReference>
<feature type="compositionally biased region" description="Acidic residues" evidence="1">
    <location>
        <begin position="208"/>
        <end position="223"/>
    </location>
</feature>
<feature type="compositionally biased region" description="Pro residues" evidence="1">
    <location>
        <begin position="165"/>
        <end position="176"/>
    </location>
</feature>
<dbReference type="PROSITE" id="PS00028">
    <property type="entry name" value="ZINC_FINGER_C2H2_1"/>
    <property type="match status" value="1"/>
</dbReference>
<protein>
    <recommendedName>
        <fullName evidence="2">C2H2-type domain-containing protein</fullName>
    </recommendedName>
</protein>
<dbReference type="Proteomes" id="UP000324832">
    <property type="component" value="Unassembled WGS sequence"/>
</dbReference>
<accession>A0A5E4QEG0</accession>
<gene>
    <name evidence="3" type="ORF">LSINAPIS_LOCUS7542</name>
</gene>
<feature type="compositionally biased region" description="Basic and acidic residues" evidence="1">
    <location>
        <begin position="366"/>
        <end position="408"/>
    </location>
</feature>
<feature type="compositionally biased region" description="Polar residues" evidence="1">
    <location>
        <begin position="105"/>
        <end position="118"/>
    </location>
</feature>
<sequence length="616" mass="67375">MSRISCKETAEVCVGTSVGTITEPDCLGPCEPGTSVTLEGIVWHETEGGVLVVNVTWRGKTYVGTLLDCTRHDWAPPRFCDSPTEELDSRIPKGRGKRGRGANPTDMTNFTETRSSVHSKLRNGGAKGRRALPSPTPFTPPRPDSKRKRNSEAEERPPTPKAKRPPPTPSSPPPDPVLLECPEPNCSKKYKHANGLKYHRSHAHGTPDDEEKDGSSSEQEESVPEPASPAGPPSAPPTPVTPVKSPTPTKSPEEKSDKSPEKSPEKPEAVESPPQPRFEEFVPMPEPAPAAERTVKPRSALMPSEERKSTESNPDESPGKRRARRSPTPGDVKQESGPQKVLPQHFYPYNYVPNFPYNVESGPAPAEDKPKDLERSKNPSHLDDKKQRPDGKEPRPNDTHQILKESIEMKAQMGSYAYYMSLEQRRKEGSDGKPPGVPLNSGVKQEGQKPTTETQGPPPPPTSQYYLPPYMQPPHYGGLPFDPVYRAPLSPMLVGGFGGGWTVPRYHAPEDLSRPGAQGKLDLMPGHGGQYAYGPPHSAPHKIHELQEHAKSPQGKPPRPEPPKESPRSPPPQRHVHTHHHTHVGLGYPLYPPPYPAAAVLASTQAVVNSFPTPPK</sequence>
<feature type="compositionally biased region" description="Low complexity" evidence="1">
    <location>
        <begin position="346"/>
        <end position="359"/>
    </location>
</feature>
<proteinExistence type="predicted"/>
<name>A0A5E4QEG0_9NEOP</name>
<feature type="compositionally biased region" description="Pro residues" evidence="1">
    <location>
        <begin position="226"/>
        <end position="240"/>
    </location>
</feature>
<feature type="compositionally biased region" description="Basic residues" evidence="1">
    <location>
        <begin position="574"/>
        <end position="583"/>
    </location>
</feature>
<dbReference type="InterPro" id="IPR013087">
    <property type="entry name" value="Znf_C2H2_type"/>
</dbReference>
<feature type="region of interest" description="Disordered" evidence="1">
    <location>
        <begin position="422"/>
        <end position="473"/>
    </location>
</feature>
<dbReference type="PANTHER" id="PTHR21564:SF5">
    <property type="entry name" value="SCRIBBLER, ISOFORM J"/>
    <property type="match status" value="1"/>
</dbReference>
<feature type="compositionally biased region" description="Basic residues" evidence="1">
    <location>
        <begin position="188"/>
        <end position="203"/>
    </location>
</feature>
<feature type="compositionally biased region" description="Basic and acidic residues" evidence="1">
    <location>
        <begin position="251"/>
        <end position="269"/>
    </location>
</feature>
<dbReference type="GO" id="GO:0006357">
    <property type="term" value="P:regulation of transcription by RNA polymerase II"/>
    <property type="evidence" value="ECO:0007669"/>
    <property type="project" value="TreeGrafter"/>
</dbReference>
<feature type="region of interest" description="Disordered" evidence="1">
    <location>
        <begin position="509"/>
        <end position="589"/>
    </location>
</feature>
<organism evidence="3 4">
    <name type="scientific">Leptidea sinapis</name>
    <dbReference type="NCBI Taxonomy" id="189913"/>
    <lineage>
        <taxon>Eukaryota</taxon>
        <taxon>Metazoa</taxon>
        <taxon>Ecdysozoa</taxon>
        <taxon>Arthropoda</taxon>
        <taxon>Hexapoda</taxon>
        <taxon>Insecta</taxon>
        <taxon>Pterygota</taxon>
        <taxon>Neoptera</taxon>
        <taxon>Endopterygota</taxon>
        <taxon>Lepidoptera</taxon>
        <taxon>Glossata</taxon>
        <taxon>Ditrysia</taxon>
        <taxon>Papilionoidea</taxon>
        <taxon>Pieridae</taxon>
        <taxon>Dismorphiinae</taxon>
        <taxon>Leptidea</taxon>
    </lineage>
</organism>